<feature type="region of interest" description="Disordered" evidence="1">
    <location>
        <begin position="1"/>
        <end position="20"/>
    </location>
</feature>
<proteinExistence type="predicted"/>
<dbReference type="EMBL" id="JAPDRN010000030">
    <property type="protein sequence ID" value="KAJ9636125.1"/>
    <property type="molecule type" value="Genomic_DNA"/>
</dbReference>
<dbReference type="Gene3D" id="2.60.120.620">
    <property type="entry name" value="q2cbj1_9rhob like domain"/>
    <property type="match status" value="1"/>
</dbReference>
<evidence type="ECO:0000313" key="2">
    <source>
        <dbReference type="EMBL" id="KAJ9636125.1"/>
    </source>
</evidence>
<dbReference type="SUPFAM" id="SSF51197">
    <property type="entry name" value="Clavaminate synthase-like"/>
    <property type="match status" value="1"/>
</dbReference>
<comment type="caution">
    <text evidence="2">The sequence shown here is derived from an EMBL/GenBank/DDBJ whole genome shotgun (WGS) entry which is preliminary data.</text>
</comment>
<organism evidence="2 3">
    <name type="scientific">Knufia peltigerae</name>
    <dbReference type="NCBI Taxonomy" id="1002370"/>
    <lineage>
        <taxon>Eukaryota</taxon>
        <taxon>Fungi</taxon>
        <taxon>Dikarya</taxon>
        <taxon>Ascomycota</taxon>
        <taxon>Pezizomycotina</taxon>
        <taxon>Eurotiomycetes</taxon>
        <taxon>Chaetothyriomycetidae</taxon>
        <taxon>Chaetothyriales</taxon>
        <taxon>Trichomeriaceae</taxon>
        <taxon>Knufia</taxon>
    </lineage>
</organism>
<dbReference type="InterPro" id="IPR008775">
    <property type="entry name" value="Phytyl_CoA_dOase-like"/>
</dbReference>
<evidence type="ECO:0000256" key="1">
    <source>
        <dbReference type="SAM" id="MobiDB-lite"/>
    </source>
</evidence>
<dbReference type="Proteomes" id="UP001172681">
    <property type="component" value="Unassembled WGS sequence"/>
</dbReference>
<name>A0AA39CXJ8_9EURO</name>
<evidence type="ECO:0008006" key="4">
    <source>
        <dbReference type="Google" id="ProtNLM"/>
    </source>
</evidence>
<dbReference type="PANTHER" id="PTHR37563:SF2">
    <property type="entry name" value="PHYTANOYL-COA DIOXYGENASE FAMILY PROTEIN (AFU_ORTHOLOGUE AFUA_2G03330)"/>
    <property type="match status" value="1"/>
</dbReference>
<keyword evidence="3" id="KW-1185">Reference proteome</keyword>
<dbReference type="AlphaFoldDB" id="A0AA39CXJ8"/>
<dbReference type="Pfam" id="PF05721">
    <property type="entry name" value="PhyH"/>
    <property type="match status" value="1"/>
</dbReference>
<gene>
    <name evidence="2" type="ORF">H2204_005397</name>
</gene>
<evidence type="ECO:0000313" key="3">
    <source>
        <dbReference type="Proteomes" id="UP001172681"/>
    </source>
</evidence>
<dbReference type="InterPro" id="IPR051961">
    <property type="entry name" value="Fungal_Metabolite_Diox"/>
</dbReference>
<accession>A0AA39CXJ8</accession>
<dbReference type="PANTHER" id="PTHR37563">
    <property type="entry name" value="PHYTANOYL-COA DIOXYGENASE FAMILY PROTEIN (AFU_ORTHOLOGUE AFUA_2G03330)"/>
    <property type="match status" value="1"/>
</dbReference>
<sequence>MGSTAQGPRPSEMSNNTTAAKQHLREEGWCIIPEVLTKEQTQEVLACLWKAKEASERQGDPTRLDFLDPNASNVRVFYLMQLDKVFRELIQNPTAIEMVKSVLGPDFLISNFTANIARPGSKSMGLHSDMSLVVPDPWKEVWALNVIWCLTDVYFENGATLYIPGSNKWESQSEVPRNAKQLLKPFEAKAGSIVVMDGRVWHTSGENISQEDRALLFGYYTAPFLRQQVNWSEKLDAETKQSLSPEMKEWLGLSINANLGRALNLKYLDDQFAEDNN</sequence>
<protein>
    <recommendedName>
        <fullName evidence="4">Phytanoyl-CoA dioxygenase</fullName>
    </recommendedName>
</protein>
<reference evidence="2" key="1">
    <citation type="submission" date="2022-10" db="EMBL/GenBank/DDBJ databases">
        <title>Culturing micro-colonial fungi from biological soil crusts in the Mojave desert and describing Neophaeococcomyces mojavensis, and introducing the new genera and species Taxawa tesnikishii.</title>
        <authorList>
            <person name="Kurbessoian T."/>
            <person name="Stajich J.E."/>
        </authorList>
    </citation>
    <scope>NUCLEOTIDE SEQUENCE</scope>
    <source>
        <strain evidence="2">TK_35</strain>
    </source>
</reference>